<evidence type="ECO:0000256" key="3">
    <source>
        <dbReference type="ARBA" id="ARBA00022475"/>
    </source>
</evidence>
<feature type="transmembrane region" description="Helical" evidence="9">
    <location>
        <begin position="39"/>
        <end position="59"/>
    </location>
</feature>
<keyword evidence="3" id="KW-1003">Cell membrane</keyword>
<comment type="subcellular location">
    <subcellularLocation>
        <location evidence="1">Cell membrane</location>
        <topology evidence="1">Multi-pass membrane protein</topology>
    </subcellularLocation>
</comment>
<dbReference type="PIRSF" id="PIRSF006304">
    <property type="entry name" value="GatC"/>
    <property type="match status" value="1"/>
</dbReference>
<dbReference type="Pfam" id="PF03611">
    <property type="entry name" value="EIIC-GAT"/>
    <property type="match status" value="1"/>
</dbReference>
<sequence>MEILSDVFQSLLDLGAAVFLPIVLLIIGIIVGLKPGKAFSAALTMGVAFIGINLIISFMGDTVGVAAQAFVENSGIELTALDMGWAPALGLAWQWQYAFLMFPVQIVINLIMIATGTTDTLNVDMWNVGNKVFTAFLITTVTGNVIIGFVVAVIQIILELKNSDSTKYQVRELTGIPGVGIPHPMFLSNIVFYPMSRVLDKILPSHTNWNAATIRNKIGVFGENHVLGFIIGTIIGLVAGQGQASLLLGVQAGTALTLFPMVSKLFMTALTPISDAANAFMKRRFPNKDLVIGLDWPILAGNPEIWVAIILTIPVALVCALVLPGNSTLPFGNLMNVCVCAAAFLACKGNLLKMLIISYLWVPILCWSASAIAPMLTELAVKSGTTLAAGQITWWGMDIAEIRWALFEAGNGNIFGMVACGAIAVLAVFYFKSMKKEEKEAKKRLGLDSE</sequence>
<evidence type="ECO:0000256" key="5">
    <source>
        <dbReference type="ARBA" id="ARBA00022683"/>
    </source>
</evidence>
<keyword evidence="8 9" id="KW-0472">Membrane</keyword>
<comment type="caution">
    <text evidence="11">The sequence shown here is derived from an EMBL/GenBank/DDBJ whole genome shotgun (WGS) entry which is preliminary data.</text>
</comment>
<feature type="transmembrane region" description="Helical" evidence="9">
    <location>
        <begin position="135"/>
        <end position="158"/>
    </location>
</feature>
<dbReference type="Proteomes" id="UP001230220">
    <property type="component" value="Unassembled WGS sequence"/>
</dbReference>
<dbReference type="PROSITE" id="PS51104">
    <property type="entry name" value="PTS_EIIC_TYPE_2"/>
    <property type="match status" value="1"/>
</dbReference>
<keyword evidence="5" id="KW-0598">Phosphotransferase system</keyword>
<organism evidence="11 12">
    <name type="scientific">Breznakia pachnodae</name>
    <dbReference type="NCBI Taxonomy" id="265178"/>
    <lineage>
        <taxon>Bacteria</taxon>
        <taxon>Bacillati</taxon>
        <taxon>Bacillota</taxon>
        <taxon>Erysipelotrichia</taxon>
        <taxon>Erysipelotrichales</taxon>
        <taxon>Erysipelotrichaceae</taxon>
        <taxon>Breznakia</taxon>
    </lineage>
</organism>
<keyword evidence="7 9" id="KW-1133">Transmembrane helix</keyword>
<evidence type="ECO:0000256" key="8">
    <source>
        <dbReference type="ARBA" id="ARBA00023136"/>
    </source>
</evidence>
<dbReference type="InterPro" id="IPR013853">
    <property type="entry name" value="EIIC-GAT"/>
</dbReference>
<dbReference type="EMBL" id="JAUSUR010000006">
    <property type="protein sequence ID" value="MDQ0362272.1"/>
    <property type="molecule type" value="Genomic_DNA"/>
</dbReference>
<evidence type="ECO:0000256" key="7">
    <source>
        <dbReference type="ARBA" id="ARBA00022989"/>
    </source>
</evidence>
<protein>
    <submittedName>
        <fullName evidence="11">PTS system galactitol-specific IIC component</fullName>
    </submittedName>
</protein>
<dbReference type="PANTHER" id="PTHR37324:SF2">
    <property type="entry name" value="PTS SYSTEM GALACTITOL-SPECIFIC EIIC COMPONENT"/>
    <property type="match status" value="1"/>
</dbReference>
<evidence type="ECO:0000256" key="9">
    <source>
        <dbReference type="SAM" id="Phobius"/>
    </source>
</evidence>
<evidence type="ECO:0000259" key="10">
    <source>
        <dbReference type="PROSITE" id="PS51104"/>
    </source>
</evidence>
<name>A0ABU0E5W6_9FIRM</name>
<proteinExistence type="predicted"/>
<feature type="transmembrane region" description="Helical" evidence="9">
    <location>
        <begin position="12"/>
        <end position="33"/>
    </location>
</feature>
<dbReference type="RefSeq" id="WP_307409734.1">
    <property type="nucleotide sequence ID" value="NZ_JAUSUR010000006.1"/>
</dbReference>
<evidence type="ECO:0000256" key="2">
    <source>
        <dbReference type="ARBA" id="ARBA00022448"/>
    </source>
</evidence>
<gene>
    <name evidence="11" type="ORF">J2S15_003026</name>
</gene>
<feature type="transmembrane region" description="Helical" evidence="9">
    <location>
        <begin position="329"/>
        <end position="347"/>
    </location>
</feature>
<dbReference type="InterPro" id="IPR013014">
    <property type="entry name" value="PTS_EIIC_2"/>
</dbReference>
<keyword evidence="4" id="KW-0762">Sugar transport</keyword>
<dbReference type="InterPro" id="IPR004703">
    <property type="entry name" value="PTS_sugar-sp_permease"/>
</dbReference>
<evidence type="ECO:0000256" key="1">
    <source>
        <dbReference type="ARBA" id="ARBA00004651"/>
    </source>
</evidence>
<dbReference type="PANTHER" id="PTHR37324">
    <property type="entry name" value="PTS SYSTEM GALACTITOL-SPECIFIC EIIC COMPONENT"/>
    <property type="match status" value="1"/>
</dbReference>
<feature type="transmembrane region" description="Helical" evidence="9">
    <location>
        <begin position="305"/>
        <end position="323"/>
    </location>
</feature>
<evidence type="ECO:0000256" key="6">
    <source>
        <dbReference type="ARBA" id="ARBA00022692"/>
    </source>
</evidence>
<evidence type="ECO:0000256" key="4">
    <source>
        <dbReference type="ARBA" id="ARBA00022597"/>
    </source>
</evidence>
<keyword evidence="12" id="KW-1185">Reference proteome</keyword>
<keyword evidence="2" id="KW-0813">Transport</keyword>
<feature type="transmembrane region" description="Helical" evidence="9">
    <location>
        <begin position="354"/>
        <end position="376"/>
    </location>
</feature>
<evidence type="ECO:0000313" key="11">
    <source>
        <dbReference type="EMBL" id="MDQ0362272.1"/>
    </source>
</evidence>
<accession>A0ABU0E5W6</accession>
<feature type="transmembrane region" description="Helical" evidence="9">
    <location>
        <begin position="97"/>
        <end position="115"/>
    </location>
</feature>
<keyword evidence="6 9" id="KW-0812">Transmembrane</keyword>
<evidence type="ECO:0000313" key="12">
    <source>
        <dbReference type="Proteomes" id="UP001230220"/>
    </source>
</evidence>
<feature type="transmembrane region" description="Helical" evidence="9">
    <location>
        <begin position="414"/>
        <end position="431"/>
    </location>
</feature>
<feature type="domain" description="PTS EIIC type-2" evidence="10">
    <location>
        <begin position="8"/>
        <end position="432"/>
    </location>
</feature>
<reference evidence="11 12" key="1">
    <citation type="submission" date="2023-07" db="EMBL/GenBank/DDBJ databases">
        <title>Genomic Encyclopedia of Type Strains, Phase IV (KMG-IV): sequencing the most valuable type-strain genomes for metagenomic binning, comparative biology and taxonomic classification.</title>
        <authorList>
            <person name="Goeker M."/>
        </authorList>
    </citation>
    <scope>NUCLEOTIDE SEQUENCE [LARGE SCALE GENOMIC DNA]</scope>
    <source>
        <strain evidence="11 12">DSM 16784</strain>
    </source>
</reference>